<keyword evidence="1" id="KW-0732">Signal</keyword>
<evidence type="ECO:0000313" key="3">
    <source>
        <dbReference type="Proteomes" id="UP001600064"/>
    </source>
</evidence>
<name>A0ABR4D2I6_9PEZI</name>
<comment type="caution">
    <text evidence="2">The sequence shown here is derived from an EMBL/GenBank/DDBJ whole genome shotgun (WGS) entry which is preliminary data.</text>
</comment>
<evidence type="ECO:0000313" key="2">
    <source>
        <dbReference type="EMBL" id="KAL2264577.1"/>
    </source>
</evidence>
<dbReference type="RefSeq" id="XP_070863304.1">
    <property type="nucleotide sequence ID" value="XM_071013870.1"/>
</dbReference>
<organism evidence="2 3">
    <name type="scientific">Remersonia thermophila</name>
    <dbReference type="NCBI Taxonomy" id="72144"/>
    <lineage>
        <taxon>Eukaryota</taxon>
        <taxon>Fungi</taxon>
        <taxon>Dikarya</taxon>
        <taxon>Ascomycota</taxon>
        <taxon>Pezizomycotina</taxon>
        <taxon>Sordariomycetes</taxon>
        <taxon>Sordariomycetidae</taxon>
        <taxon>Sordariales</taxon>
        <taxon>Sordariales incertae sedis</taxon>
        <taxon>Remersonia</taxon>
    </lineage>
</organism>
<dbReference type="GeneID" id="98128514"/>
<keyword evidence="3" id="KW-1185">Reference proteome</keyword>
<proteinExistence type="predicted"/>
<feature type="chain" id="PRO_5045280873" description="Secreted protein" evidence="1">
    <location>
        <begin position="30"/>
        <end position="84"/>
    </location>
</feature>
<protein>
    <recommendedName>
        <fullName evidence="4">Secreted protein</fullName>
    </recommendedName>
</protein>
<evidence type="ECO:0008006" key="4">
    <source>
        <dbReference type="Google" id="ProtNLM"/>
    </source>
</evidence>
<dbReference type="Proteomes" id="UP001600064">
    <property type="component" value="Unassembled WGS sequence"/>
</dbReference>
<evidence type="ECO:0000256" key="1">
    <source>
        <dbReference type="SAM" id="SignalP"/>
    </source>
</evidence>
<feature type="signal peptide" evidence="1">
    <location>
        <begin position="1"/>
        <end position="29"/>
    </location>
</feature>
<accession>A0ABR4D2I6</accession>
<dbReference type="EMBL" id="JAZGUE010000007">
    <property type="protein sequence ID" value="KAL2264577.1"/>
    <property type="molecule type" value="Genomic_DNA"/>
</dbReference>
<reference evidence="2 3" key="1">
    <citation type="journal article" date="2024" name="Commun. Biol.">
        <title>Comparative genomic analysis of thermophilic fungi reveals convergent evolutionary adaptations and gene losses.</title>
        <authorList>
            <person name="Steindorff A.S."/>
            <person name="Aguilar-Pontes M.V."/>
            <person name="Robinson A.J."/>
            <person name="Andreopoulos B."/>
            <person name="LaButti K."/>
            <person name="Kuo A."/>
            <person name="Mondo S."/>
            <person name="Riley R."/>
            <person name="Otillar R."/>
            <person name="Haridas S."/>
            <person name="Lipzen A."/>
            <person name="Grimwood J."/>
            <person name="Schmutz J."/>
            <person name="Clum A."/>
            <person name="Reid I.D."/>
            <person name="Moisan M.C."/>
            <person name="Butler G."/>
            <person name="Nguyen T.T.M."/>
            <person name="Dewar K."/>
            <person name="Conant G."/>
            <person name="Drula E."/>
            <person name="Henrissat B."/>
            <person name="Hansel C."/>
            <person name="Singer S."/>
            <person name="Hutchinson M.I."/>
            <person name="de Vries R.P."/>
            <person name="Natvig D.O."/>
            <person name="Powell A.J."/>
            <person name="Tsang A."/>
            <person name="Grigoriev I.V."/>
        </authorList>
    </citation>
    <scope>NUCLEOTIDE SEQUENCE [LARGE SCALE GENOMIC DNA]</scope>
    <source>
        <strain evidence="2 3">ATCC 22073</strain>
    </source>
</reference>
<sequence length="84" mass="9194">MGRHPHPQKRLANTFLIMAALGVPGASRSAMFGASGWTWNWSRVSGPEMNSQVSIIALVTRSRHYQVSASRHARSCACDACLPR</sequence>
<gene>
    <name evidence="2" type="ORF">VTJ83DRAFT_7087</name>
</gene>